<dbReference type="EMBL" id="JBBPBN010000012">
    <property type="protein sequence ID" value="KAK9027468.1"/>
    <property type="molecule type" value="Genomic_DNA"/>
</dbReference>
<comment type="caution">
    <text evidence="2">The sequence shown here is derived from an EMBL/GenBank/DDBJ whole genome shotgun (WGS) entry which is preliminary data.</text>
</comment>
<evidence type="ECO:0000313" key="3">
    <source>
        <dbReference type="Proteomes" id="UP001396334"/>
    </source>
</evidence>
<protein>
    <recommendedName>
        <fullName evidence="4">RRM domain-containing protein</fullName>
    </recommendedName>
</protein>
<organism evidence="2 3">
    <name type="scientific">Hibiscus sabdariffa</name>
    <name type="common">roselle</name>
    <dbReference type="NCBI Taxonomy" id="183260"/>
    <lineage>
        <taxon>Eukaryota</taxon>
        <taxon>Viridiplantae</taxon>
        <taxon>Streptophyta</taxon>
        <taxon>Embryophyta</taxon>
        <taxon>Tracheophyta</taxon>
        <taxon>Spermatophyta</taxon>
        <taxon>Magnoliopsida</taxon>
        <taxon>eudicotyledons</taxon>
        <taxon>Gunneridae</taxon>
        <taxon>Pentapetalae</taxon>
        <taxon>rosids</taxon>
        <taxon>malvids</taxon>
        <taxon>Malvales</taxon>
        <taxon>Malvaceae</taxon>
        <taxon>Malvoideae</taxon>
        <taxon>Hibiscus</taxon>
    </lineage>
</organism>
<evidence type="ECO:0000313" key="2">
    <source>
        <dbReference type="EMBL" id="KAK9027468.1"/>
    </source>
</evidence>
<dbReference type="PANTHER" id="PTHR33527:SF16">
    <property type="entry name" value="RRM DOMAIN-CONTAINING PROTEIN"/>
    <property type="match status" value="1"/>
</dbReference>
<dbReference type="PANTHER" id="PTHR33527">
    <property type="entry name" value="OS07G0274300 PROTEIN"/>
    <property type="match status" value="1"/>
</dbReference>
<sequence length="254" mass="29208">MASSPSQLSLKQLRDFHNMDRIIYSRLLTFDFDPLPCMKIVAFWNTLEKFGFRNLVYGLQQLCDSRLLSVAKESIFCLQCLCSPSQEIFPWLHLDFSHLNRLLPQHLLLGFLVKNRAILKRMIQGFVEDVCQVAFLDILQQNQAPPPTPTDDKRGVSKGKTESSDLEDKTLFMTFSRGHPVSDHEIHGFIVRKFGSCVEAIHMDKNPKCLFACVALRSQSDMSKILGGEKLVRLFINGKQVRVRRFVPKQRTKH</sequence>
<accession>A0ABR2SQB2</accession>
<feature type="compositionally biased region" description="Basic and acidic residues" evidence="1">
    <location>
        <begin position="150"/>
        <end position="164"/>
    </location>
</feature>
<proteinExistence type="predicted"/>
<dbReference type="Proteomes" id="UP001396334">
    <property type="component" value="Unassembled WGS sequence"/>
</dbReference>
<gene>
    <name evidence="2" type="ORF">V6N11_067303</name>
</gene>
<name>A0ABR2SQB2_9ROSI</name>
<evidence type="ECO:0008006" key="4">
    <source>
        <dbReference type="Google" id="ProtNLM"/>
    </source>
</evidence>
<reference evidence="2 3" key="1">
    <citation type="journal article" date="2024" name="G3 (Bethesda)">
        <title>Genome assembly of Hibiscus sabdariffa L. provides insights into metabolisms of medicinal natural products.</title>
        <authorList>
            <person name="Kim T."/>
        </authorList>
    </citation>
    <scope>NUCLEOTIDE SEQUENCE [LARGE SCALE GENOMIC DNA]</scope>
    <source>
        <strain evidence="2">TK-2024</strain>
        <tissue evidence="2">Old leaves</tissue>
    </source>
</reference>
<evidence type="ECO:0000256" key="1">
    <source>
        <dbReference type="SAM" id="MobiDB-lite"/>
    </source>
</evidence>
<feature type="region of interest" description="Disordered" evidence="1">
    <location>
        <begin position="142"/>
        <end position="164"/>
    </location>
</feature>
<keyword evidence="3" id="KW-1185">Reference proteome</keyword>